<keyword evidence="4" id="KW-0863">Zinc-finger</keyword>
<dbReference type="Pfam" id="PF05225">
    <property type="entry name" value="HTH_psq"/>
    <property type="match status" value="1"/>
</dbReference>
<dbReference type="Pfam" id="PF03184">
    <property type="entry name" value="DDE_1"/>
    <property type="match status" value="1"/>
</dbReference>
<dbReference type="Gene3D" id="3.30.420.10">
    <property type="entry name" value="Ribonuclease H-like superfamily/Ribonuclease H"/>
    <property type="match status" value="1"/>
</dbReference>
<dbReference type="GO" id="GO:0003677">
    <property type="term" value="F:DNA binding"/>
    <property type="evidence" value="ECO:0007669"/>
    <property type="project" value="UniProtKB-KW"/>
</dbReference>
<evidence type="ECO:0000256" key="4">
    <source>
        <dbReference type="PROSITE-ProRule" id="PRU00047"/>
    </source>
</evidence>
<dbReference type="PROSITE" id="PS51253">
    <property type="entry name" value="HTH_CENPB"/>
    <property type="match status" value="1"/>
</dbReference>
<comment type="caution">
    <text evidence="8">The sequence shown here is derived from an EMBL/GenBank/DDBJ whole genome shotgun (WGS) entry which is preliminary data.</text>
</comment>
<feature type="compositionally biased region" description="Basic and acidic residues" evidence="5">
    <location>
        <begin position="509"/>
        <end position="522"/>
    </location>
</feature>
<keyword evidence="3" id="KW-0539">Nucleus</keyword>
<dbReference type="PANTHER" id="PTHR19303:SF62">
    <property type="entry name" value="HTH CENPB-TYPE DOMAIN-CONTAINING PROTEIN-RELATED"/>
    <property type="match status" value="1"/>
</dbReference>
<dbReference type="PANTHER" id="PTHR19303">
    <property type="entry name" value="TRANSPOSON"/>
    <property type="match status" value="1"/>
</dbReference>
<evidence type="ECO:0000313" key="8">
    <source>
        <dbReference type="EMBL" id="KDN68181.1"/>
    </source>
</evidence>
<evidence type="ECO:0000256" key="1">
    <source>
        <dbReference type="ARBA" id="ARBA00004123"/>
    </source>
</evidence>
<dbReference type="PROSITE" id="PS50158">
    <property type="entry name" value="ZF_CCHC"/>
    <property type="match status" value="1"/>
</dbReference>
<organism evidence="8 9">
    <name type="scientific">Colletotrichum sublineola</name>
    <name type="common">Sorghum anthracnose fungus</name>
    <dbReference type="NCBI Taxonomy" id="1173701"/>
    <lineage>
        <taxon>Eukaryota</taxon>
        <taxon>Fungi</taxon>
        <taxon>Dikarya</taxon>
        <taxon>Ascomycota</taxon>
        <taxon>Pezizomycotina</taxon>
        <taxon>Sordariomycetes</taxon>
        <taxon>Hypocreomycetidae</taxon>
        <taxon>Glomerellales</taxon>
        <taxon>Glomerellaceae</taxon>
        <taxon>Colletotrichum</taxon>
        <taxon>Colletotrichum graminicola species complex</taxon>
    </lineage>
</organism>
<feature type="domain" description="HTH CENPB-type" evidence="7">
    <location>
        <begin position="51"/>
        <end position="120"/>
    </location>
</feature>
<evidence type="ECO:0000256" key="5">
    <source>
        <dbReference type="SAM" id="MobiDB-lite"/>
    </source>
</evidence>
<evidence type="ECO:0000256" key="2">
    <source>
        <dbReference type="ARBA" id="ARBA00023125"/>
    </source>
</evidence>
<dbReference type="InterPro" id="IPR050863">
    <property type="entry name" value="CenT-Element_Derived"/>
</dbReference>
<dbReference type="GO" id="GO:0008270">
    <property type="term" value="F:zinc ion binding"/>
    <property type="evidence" value="ECO:0007669"/>
    <property type="project" value="UniProtKB-KW"/>
</dbReference>
<name>A0A066XR31_COLSU</name>
<feature type="region of interest" description="Disordered" evidence="5">
    <location>
        <begin position="381"/>
        <end position="410"/>
    </location>
</feature>
<dbReference type="OrthoDB" id="4844240at2759"/>
<feature type="compositionally biased region" description="Low complexity" evidence="5">
    <location>
        <begin position="389"/>
        <end position="398"/>
    </location>
</feature>
<dbReference type="InterPro" id="IPR006600">
    <property type="entry name" value="HTH_CenpB_DNA-bd_dom"/>
</dbReference>
<evidence type="ECO:0000259" key="7">
    <source>
        <dbReference type="PROSITE" id="PS51253"/>
    </source>
</evidence>
<evidence type="ECO:0000259" key="6">
    <source>
        <dbReference type="PROSITE" id="PS50158"/>
    </source>
</evidence>
<dbReference type="InterPro" id="IPR036397">
    <property type="entry name" value="RNaseH_sf"/>
</dbReference>
<dbReference type="GO" id="GO:0005634">
    <property type="term" value="C:nucleus"/>
    <property type="evidence" value="ECO:0007669"/>
    <property type="project" value="UniProtKB-SubCell"/>
</dbReference>
<gene>
    <name evidence="8" type="ORF">CSUB01_10564</name>
</gene>
<dbReference type="AlphaFoldDB" id="A0A066XR31"/>
<evidence type="ECO:0000256" key="3">
    <source>
        <dbReference type="ARBA" id="ARBA00023242"/>
    </source>
</evidence>
<feature type="domain" description="CCHC-type" evidence="6">
    <location>
        <begin position="523"/>
        <end position="539"/>
    </location>
</feature>
<protein>
    <submittedName>
        <fullName evidence="8">Putative transposase</fullName>
    </submittedName>
</protein>
<keyword evidence="9" id="KW-1185">Reference proteome</keyword>
<dbReference type="InterPro" id="IPR009057">
    <property type="entry name" value="Homeodomain-like_sf"/>
</dbReference>
<accession>A0A066XR31</accession>
<keyword evidence="4" id="KW-0479">Metal-binding</keyword>
<dbReference type="SUPFAM" id="SSF46689">
    <property type="entry name" value="Homeodomain-like"/>
    <property type="match status" value="1"/>
</dbReference>
<evidence type="ECO:0000313" key="9">
    <source>
        <dbReference type="Proteomes" id="UP000027238"/>
    </source>
</evidence>
<dbReference type="InterPro" id="IPR007889">
    <property type="entry name" value="HTH_Psq"/>
</dbReference>
<dbReference type="Gene3D" id="1.10.10.60">
    <property type="entry name" value="Homeodomain-like"/>
    <property type="match status" value="1"/>
</dbReference>
<dbReference type="OMA" id="ARANDIY"/>
<reference evidence="9" key="1">
    <citation type="journal article" date="2014" name="Genome Announc.">
        <title>Draft genome sequence of Colletotrichum sublineola, a destructive pathogen of cultivated sorghum.</title>
        <authorList>
            <person name="Baroncelli R."/>
            <person name="Sanz-Martin J.M."/>
            <person name="Rech G.E."/>
            <person name="Sukno S.A."/>
            <person name="Thon M.R."/>
        </authorList>
    </citation>
    <scope>NUCLEOTIDE SEQUENCE [LARGE SCALE GENOMIC DNA]</scope>
    <source>
        <strain evidence="9">TX430BB</strain>
    </source>
</reference>
<proteinExistence type="predicted"/>
<keyword evidence="4" id="KW-0862">Zinc</keyword>
<feature type="region of interest" description="Disordered" evidence="5">
    <location>
        <begin position="495"/>
        <end position="534"/>
    </location>
</feature>
<comment type="subcellular location">
    <subcellularLocation>
        <location evidence="1">Nucleus</location>
    </subcellularLocation>
</comment>
<dbReference type="InterPro" id="IPR001878">
    <property type="entry name" value="Znf_CCHC"/>
</dbReference>
<dbReference type="STRING" id="1173701.A0A066XR31"/>
<dbReference type="EMBL" id="JMSE01000707">
    <property type="protein sequence ID" value="KDN68181.1"/>
    <property type="molecule type" value="Genomic_DNA"/>
</dbReference>
<sequence>MQSSSIESRILLALQAIKKDPKMSVRKASSIFEVPRTTLQHRRAGRVARDERRPNSMKMTISKEEVILDRVIDLIDRGFPPRQEDVREMADQLLNARDGTRTGPRWAENFVRRVPELKMRFRRRIDYQRALAEDPTIIQGWFALVRNTIAKYGIQDYDIYNFDETGFLMGMLSHTKVITTSDRKGRPRTKQPGNREWVSVIQGVCADGWAMPPYVIVKGKYHLLSWYTNGEFPATWRIHPSENGWTTNDIGLDWLKHFNQCTRTRTKGSYRLLILDGHNSHKSTDFDEYCKEQNIVALCMPPHSSHELQPLDVGRFGPLKYSHGKEIEKMMRMQISHITKDDFFPAFKAAFFASMGENNVRAGFRQAGLVPFNPKVVISRLDFKPKTPTPSNSRPSSRGSWDPKTPTTALDGVRSATSLKKKIQAHQGSSPTPMYEVIDFQASGISKLAHRLAIIEAENRKLRTGIEVLSKRRRAKNTRLRLGGSLNTTEAEALQAEKGGVNAGGKNNPQKEGRTEDTEPRARRCGNCGKSGHNARTCKVVWDSDEEGDDE</sequence>
<dbReference type="HOGENOM" id="CLU_013929_4_1_1"/>
<dbReference type="Proteomes" id="UP000027238">
    <property type="component" value="Unassembled WGS sequence"/>
</dbReference>
<dbReference type="eggNOG" id="KOG3105">
    <property type="taxonomic scope" value="Eukaryota"/>
</dbReference>
<keyword evidence="2" id="KW-0238">DNA-binding</keyword>
<dbReference type="InterPro" id="IPR004875">
    <property type="entry name" value="DDE_SF_endonuclease_dom"/>
</dbReference>